<evidence type="ECO:0000256" key="1">
    <source>
        <dbReference type="SAM" id="Phobius"/>
    </source>
</evidence>
<keyword evidence="1" id="KW-1133">Transmembrane helix</keyword>
<sequence>MTDRIVIWVLTAVASLRNKLAEQRGQDLIEYALLGGLIAAALIAAFTLTGLTEAVGKMADGIGDCIDFDGDTTCAPFAAPS</sequence>
<keyword evidence="1" id="KW-0472">Membrane</keyword>
<dbReference type="AlphaFoldDB" id="X0Y4J1"/>
<dbReference type="EMBL" id="BARS01057356">
    <property type="protein sequence ID" value="GAG50675.1"/>
    <property type="molecule type" value="Genomic_DNA"/>
</dbReference>
<keyword evidence="1" id="KW-0812">Transmembrane</keyword>
<feature type="transmembrane region" description="Helical" evidence="1">
    <location>
        <begin position="31"/>
        <end position="51"/>
    </location>
</feature>
<name>X0Y4J1_9ZZZZ</name>
<evidence type="ECO:0008006" key="3">
    <source>
        <dbReference type="Google" id="ProtNLM"/>
    </source>
</evidence>
<accession>X0Y4J1</accession>
<comment type="caution">
    <text evidence="2">The sequence shown here is derived from an EMBL/GenBank/DDBJ whole genome shotgun (WGS) entry which is preliminary data.</text>
</comment>
<gene>
    <name evidence="2" type="ORF">S01H1_84122</name>
</gene>
<organism evidence="2">
    <name type="scientific">marine sediment metagenome</name>
    <dbReference type="NCBI Taxonomy" id="412755"/>
    <lineage>
        <taxon>unclassified sequences</taxon>
        <taxon>metagenomes</taxon>
        <taxon>ecological metagenomes</taxon>
    </lineage>
</organism>
<reference evidence="2" key="1">
    <citation type="journal article" date="2014" name="Front. Microbiol.">
        <title>High frequency of phylogenetically diverse reductive dehalogenase-homologous genes in deep subseafloor sedimentary metagenomes.</title>
        <authorList>
            <person name="Kawai M."/>
            <person name="Futagami T."/>
            <person name="Toyoda A."/>
            <person name="Takaki Y."/>
            <person name="Nishi S."/>
            <person name="Hori S."/>
            <person name="Arai W."/>
            <person name="Tsubouchi T."/>
            <person name="Morono Y."/>
            <person name="Uchiyama I."/>
            <person name="Ito T."/>
            <person name="Fujiyama A."/>
            <person name="Inagaki F."/>
            <person name="Takami H."/>
        </authorList>
    </citation>
    <scope>NUCLEOTIDE SEQUENCE</scope>
    <source>
        <strain evidence="2">Expedition CK06-06</strain>
    </source>
</reference>
<proteinExistence type="predicted"/>
<evidence type="ECO:0000313" key="2">
    <source>
        <dbReference type="EMBL" id="GAG50675.1"/>
    </source>
</evidence>
<protein>
    <recommendedName>
        <fullName evidence="3">Flp/Fap pilin component</fullName>
    </recommendedName>
</protein>